<evidence type="ECO:0000313" key="2">
    <source>
        <dbReference type="EMBL" id="MBT1696230.1"/>
    </source>
</evidence>
<dbReference type="PANTHER" id="PTHR14087">
    <property type="entry name" value="THYMOCYTE NUCLEAR PROTEIN 1"/>
    <property type="match status" value="1"/>
</dbReference>
<gene>
    <name evidence="2" type="ORF">KK083_05050</name>
</gene>
<dbReference type="Proteomes" id="UP001319200">
    <property type="component" value="Unassembled WGS sequence"/>
</dbReference>
<dbReference type="SUPFAM" id="SSF88697">
    <property type="entry name" value="PUA domain-like"/>
    <property type="match status" value="1"/>
</dbReference>
<feature type="domain" description="EVE" evidence="1">
    <location>
        <begin position="2"/>
        <end position="129"/>
    </location>
</feature>
<dbReference type="InterPro" id="IPR052181">
    <property type="entry name" value="5hmC_binding"/>
</dbReference>
<dbReference type="Pfam" id="PF01878">
    <property type="entry name" value="EVE"/>
    <property type="match status" value="1"/>
</dbReference>
<dbReference type="RefSeq" id="WP_254161349.1">
    <property type="nucleotide sequence ID" value="NZ_JAHESF010000004.1"/>
</dbReference>
<dbReference type="AlphaFoldDB" id="A0AAP2DH55"/>
<comment type="caution">
    <text evidence="2">The sequence shown here is derived from an EMBL/GenBank/DDBJ whole genome shotgun (WGS) entry which is preliminary data.</text>
</comment>
<dbReference type="InterPro" id="IPR047197">
    <property type="entry name" value="THYN1-like_EVE"/>
</dbReference>
<dbReference type="EMBL" id="JAHESF010000004">
    <property type="protein sequence ID" value="MBT1696230.1"/>
    <property type="molecule type" value="Genomic_DNA"/>
</dbReference>
<dbReference type="InterPro" id="IPR002740">
    <property type="entry name" value="EVE_domain"/>
</dbReference>
<organism evidence="2 3">
    <name type="scientific">Chryseosolibacter histidini</name>
    <dbReference type="NCBI Taxonomy" id="2782349"/>
    <lineage>
        <taxon>Bacteria</taxon>
        <taxon>Pseudomonadati</taxon>
        <taxon>Bacteroidota</taxon>
        <taxon>Cytophagia</taxon>
        <taxon>Cytophagales</taxon>
        <taxon>Chryseotaleaceae</taxon>
        <taxon>Chryseosolibacter</taxon>
    </lineage>
</organism>
<accession>A0AAP2DH55</accession>
<dbReference type="InterPro" id="IPR015947">
    <property type="entry name" value="PUA-like_sf"/>
</dbReference>
<proteinExistence type="predicted"/>
<reference evidence="2 3" key="1">
    <citation type="submission" date="2021-05" db="EMBL/GenBank/DDBJ databases">
        <title>A Polyphasic approach of four new species of the genus Ohtaekwangia: Ohtaekwangia histidinii sp. nov., Ohtaekwangia cretensis sp. nov., Ohtaekwangia indiensis sp. nov., Ohtaekwangia reichenbachii sp. nov. from diverse environment.</title>
        <authorList>
            <person name="Octaviana S."/>
        </authorList>
    </citation>
    <scope>NUCLEOTIDE SEQUENCE [LARGE SCALE GENOMIC DNA]</scope>
    <source>
        <strain evidence="2 3">PWU4</strain>
    </source>
</reference>
<keyword evidence="3" id="KW-1185">Reference proteome</keyword>
<evidence type="ECO:0000259" key="1">
    <source>
        <dbReference type="Pfam" id="PF01878"/>
    </source>
</evidence>
<dbReference type="Gene3D" id="3.10.590.10">
    <property type="entry name" value="ph1033 like domains"/>
    <property type="match status" value="1"/>
</dbReference>
<evidence type="ECO:0000313" key="3">
    <source>
        <dbReference type="Proteomes" id="UP001319200"/>
    </source>
</evidence>
<protein>
    <submittedName>
        <fullName evidence="2">EVE domain-containing protein</fullName>
    </submittedName>
</protein>
<dbReference type="PANTHER" id="PTHR14087:SF7">
    <property type="entry name" value="THYMOCYTE NUCLEAR PROTEIN 1"/>
    <property type="match status" value="1"/>
</dbReference>
<name>A0AAP2DH55_9BACT</name>
<sequence>MNYWLVKTEPETYSWDDLVKDKKTTWDGVRNFQARSNMKAMQKGDVVFVYHTGDEKAIIGTSKVQKEPYPDPKDKDWIVVDLTPEKKLKKPISLSQIKADKRLANMVLVRASRLSVQPVKPEEFDLIISLSEGE</sequence>
<dbReference type="CDD" id="cd21133">
    <property type="entry name" value="EVE"/>
    <property type="match status" value="1"/>
</dbReference>